<keyword evidence="3" id="KW-0269">Exonuclease</keyword>
<dbReference type="PANTHER" id="PTHR30337">
    <property type="entry name" value="COMPONENT OF ATP-DEPENDENT DSDNA EXONUCLEASE"/>
    <property type="match status" value="1"/>
</dbReference>
<dbReference type="Proteomes" id="UP001242313">
    <property type="component" value="Unassembled WGS sequence"/>
</dbReference>
<keyword evidence="1" id="KW-0378">Hydrolase</keyword>
<comment type="caution">
    <text evidence="3">The sequence shown here is derived from an EMBL/GenBank/DDBJ whole genome shotgun (WGS) entry which is preliminary data.</text>
</comment>
<dbReference type="RefSeq" id="WP_241768483.1">
    <property type="nucleotide sequence ID" value="NZ_JAUSUN010000031.1"/>
</dbReference>
<keyword evidence="4" id="KW-1185">Reference proteome</keyword>
<dbReference type="PANTHER" id="PTHR30337:SF7">
    <property type="entry name" value="PHOSPHOESTERASE"/>
    <property type="match status" value="1"/>
</dbReference>
<dbReference type="InterPro" id="IPR050535">
    <property type="entry name" value="DNA_Repair-Maintenance_Comp"/>
</dbReference>
<dbReference type="InterPro" id="IPR004843">
    <property type="entry name" value="Calcineurin-like_PHP"/>
</dbReference>
<evidence type="ECO:0000256" key="1">
    <source>
        <dbReference type="ARBA" id="ARBA00022801"/>
    </source>
</evidence>
<protein>
    <submittedName>
        <fullName evidence="3">DNA repair exonuclease SbcCD nuclease subunit</fullName>
    </submittedName>
</protein>
<feature type="domain" description="Calcineurin-like phosphoesterase" evidence="2">
    <location>
        <begin position="17"/>
        <end position="213"/>
    </location>
</feature>
<dbReference type="PIRSF" id="PIRSF033091">
    <property type="entry name" value="Pesterase_YhaO"/>
    <property type="match status" value="1"/>
</dbReference>
<accession>A0ABU0G196</accession>
<name>A0ABU0G196_9BACI</name>
<organism evidence="3 4">
    <name type="scientific">Mesobacillus stamsii</name>
    <dbReference type="NCBI Taxonomy" id="225347"/>
    <lineage>
        <taxon>Bacteria</taxon>
        <taxon>Bacillati</taxon>
        <taxon>Bacillota</taxon>
        <taxon>Bacilli</taxon>
        <taxon>Bacillales</taxon>
        <taxon>Bacillaceae</taxon>
        <taxon>Mesobacillus</taxon>
    </lineage>
</organism>
<sequence>MKLNNDGKGIFQMKQVKFLHTADLHLDSPMVGLRHLPKAIFHRLQESTFKALSKITDAAIKQEVDFVVIAGDLYDAEDRSIRAQAFFRNEMARLDEKGIRVYAIHGNHDHLGAQSVAINFPDNVHFFNDQVETVVYRKEDGTLVHLYGFSYPERHVSERWIEKYTKTAGADFHIGLLHGHFEGASDHGKYAPFRVSDLIDKGYDYWALGHIHKKSFLSEQPYIVYPGNPQGRNRKELGDKGAYIVNLTESGSEVSFLETADVIWEETVMDAMQIDSFYDLYEKCLAAIEGNRRDGKGVLMDIRIERLNPELSDVINKINSGELLELLQETEKGEDSFVWVHRLHFSEDVVVDRGNLIKQSDFYEELFKTIELYEELTETLSPLFRHSQARRHLGGLTESEREQLVREAEQLLLQQLLKN</sequence>
<dbReference type="InterPro" id="IPR014576">
    <property type="entry name" value="Pesterase_YhaO"/>
</dbReference>
<keyword evidence="3" id="KW-0540">Nuclease</keyword>
<evidence type="ECO:0000259" key="2">
    <source>
        <dbReference type="Pfam" id="PF00149"/>
    </source>
</evidence>
<dbReference type="CDD" id="cd00840">
    <property type="entry name" value="MPP_Mre11_N"/>
    <property type="match status" value="1"/>
</dbReference>
<reference evidence="3 4" key="1">
    <citation type="submission" date="2023-07" db="EMBL/GenBank/DDBJ databases">
        <title>Genomic Encyclopedia of Type Strains, Phase IV (KMG-IV): sequencing the most valuable type-strain genomes for metagenomic binning, comparative biology and taxonomic classification.</title>
        <authorList>
            <person name="Goeker M."/>
        </authorList>
    </citation>
    <scope>NUCLEOTIDE SEQUENCE [LARGE SCALE GENOMIC DNA]</scope>
    <source>
        <strain evidence="3 4">DSM 19598</strain>
    </source>
</reference>
<dbReference type="GO" id="GO:0004527">
    <property type="term" value="F:exonuclease activity"/>
    <property type="evidence" value="ECO:0007669"/>
    <property type="project" value="UniProtKB-KW"/>
</dbReference>
<dbReference type="Pfam" id="PF00149">
    <property type="entry name" value="Metallophos"/>
    <property type="match status" value="1"/>
</dbReference>
<dbReference type="EMBL" id="JAUSUN010000031">
    <property type="protein sequence ID" value="MDQ0415329.1"/>
    <property type="molecule type" value="Genomic_DNA"/>
</dbReference>
<dbReference type="InterPro" id="IPR041796">
    <property type="entry name" value="Mre11_N"/>
</dbReference>
<dbReference type="InterPro" id="IPR029052">
    <property type="entry name" value="Metallo-depent_PP-like"/>
</dbReference>
<evidence type="ECO:0000313" key="4">
    <source>
        <dbReference type="Proteomes" id="UP001242313"/>
    </source>
</evidence>
<proteinExistence type="predicted"/>
<gene>
    <name evidence="3" type="ORF">J2S25_003556</name>
</gene>
<dbReference type="SUPFAM" id="SSF56300">
    <property type="entry name" value="Metallo-dependent phosphatases"/>
    <property type="match status" value="1"/>
</dbReference>
<dbReference type="Gene3D" id="3.60.21.10">
    <property type="match status" value="1"/>
</dbReference>
<evidence type="ECO:0000313" key="3">
    <source>
        <dbReference type="EMBL" id="MDQ0415329.1"/>
    </source>
</evidence>